<name>A0A3A4R9V7_9BACT</name>
<sequence>MNFKECISQLNPNHLKTITETYGIVIIPFASQHARDKLFEYSNKPNFFKECLEYLSPEQKKSLFLINFFADYLPAPIINQFVEQSVPCQKIFETITVLLNAGFIFHIINTDTDDSHYIVPDELRTLLHSIVANNRALLFPAESIAPSRIHAEHGSFILGVFAVLIAGLKDELRFNMDKTLNKRVINKLSNQLCVIADSLGEDTLSAYCNALLAYVTSLDLITLRDLKPLFRIKPINAWVNLSYTAKQASFLNFIITSYDANYSWRSMMRFMAEMKEETFYPITALAELYKSFFKGDNFSEDTFYRKPLSYFPVFILHQLDIIEIGSSDLDTFCAWKITDSGMCLVKGIIPEAGEPQYDNRIIIQPNFELIISRDADPRILWKLYLAADIHQCDFLMRFHFNRHSVHRGLSQELAQPDIFSILESNTDQPIPQNVLYSLTEWCEEYGSVYFMDVFLLRCKTAQLAEQISLHPKTRDYIKGSFSDTDLIISREDYQDVFDILHSLDLMPLRKIRKPDAKSTENIPDFLIDNNYVLRPVSQYNGQSLKFIPGIII</sequence>
<evidence type="ECO:0000313" key="2">
    <source>
        <dbReference type="EMBL" id="RJP61699.1"/>
    </source>
</evidence>
<organism evidence="2 3">
    <name type="scientific">Candidatus Auribacter fodinae</name>
    <dbReference type="NCBI Taxonomy" id="2093366"/>
    <lineage>
        <taxon>Bacteria</taxon>
        <taxon>Pseudomonadati</taxon>
        <taxon>Candidatus Auribacterota</taxon>
        <taxon>Candidatus Auribacteria</taxon>
        <taxon>Candidatus Auribacterales</taxon>
        <taxon>Candidatus Auribacteraceae</taxon>
        <taxon>Candidatus Auribacter</taxon>
    </lineage>
</organism>
<protein>
    <recommendedName>
        <fullName evidence="1">Helicase XPB/Ssl2 N-terminal domain-containing protein</fullName>
    </recommendedName>
</protein>
<evidence type="ECO:0000313" key="3">
    <source>
        <dbReference type="Proteomes" id="UP000266426"/>
    </source>
</evidence>
<reference evidence="2 3" key="1">
    <citation type="journal article" date="2017" name="ISME J.">
        <title>Energy and carbon metabolisms in a deep terrestrial subsurface fluid microbial community.</title>
        <authorList>
            <person name="Momper L."/>
            <person name="Jungbluth S.P."/>
            <person name="Lee M.D."/>
            <person name="Amend J.P."/>
        </authorList>
    </citation>
    <scope>NUCLEOTIDE SEQUENCE [LARGE SCALE GENOMIC DNA]</scope>
    <source>
        <strain evidence="2">SURF_26</strain>
    </source>
</reference>
<accession>A0A3A4R9V7</accession>
<dbReference type="Pfam" id="PF13625">
    <property type="entry name" value="Helicase_C_3"/>
    <property type="match status" value="1"/>
</dbReference>
<proteinExistence type="predicted"/>
<feature type="domain" description="Helicase XPB/Ssl2 N-terminal" evidence="1">
    <location>
        <begin position="361"/>
        <end position="475"/>
    </location>
</feature>
<dbReference type="AlphaFoldDB" id="A0A3A4R9V7"/>
<gene>
    <name evidence="2" type="ORF">C4541_01490</name>
</gene>
<dbReference type="InterPro" id="IPR032830">
    <property type="entry name" value="XPB/Ssl2_N"/>
</dbReference>
<evidence type="ECO:0000259" key="1">
    <source>
        <dbReference type="Pfam" id="PF13625"/>
    </source>
</evidence>
<dbReference type="Proteomes" id="UP000266426">
    <property type="component" value="Unassembled WGS sequence"/>
</dbReference>
<dbReference type="EMBL" id="QZJZ01000010">
    <property type="protein sequence ID" value="RJP61699.1"/>
    <property type="molecule type" value="Genomic_DNA"/>
</dbReference>
<comment type="caution">
    <text evidence="2">The sequence shown here is derived from an EMBL/GenBank/DDBJ whole genome shotgun (WGS) entry which is preliminary data.</text>
</comment>